<evidence type="ECO:0000256" key="1">
    <source>
        <dbReference type="ARBA" id="ARBA00001933"/>
    </source>
</evidence>
<reference evidence="7" key="1">
    <citation type="journal article" date="2019" name="Int. J. Syst. Evol. Microbiol.">
        <title>The Global Catalogue of Microorganisms (GCM) 10K type strain sequencing project: providing services to taxonomists for standard genome sequencing and annotation.</title>
        <authorList>
            <consortium name="The Broad Institute Genomics Platform"/>
            <consortium name="The Broad Institute Genome Sequencing Center for Infectious Disease"/>
            <person name="Wu L."/>
            <person name="Ma J."/>
        </authorList>
    </citation>
    <scope>NUCLEOTIDE SEQUENCE [LARGE SCALE GENOMIC DNA]</scope>
    <source>
        <strain evidence="7">JCM 7356</strain>
    </source>
</reference>
<dbReference type="Pfam" id="PF01041">
    <property type="entry name" value="DegT_DnrJ_EryC1"/>
    <property type="match status" value="1"/>
</dbReference>
<dbReference type="PANTHER" id="PTHR30244:SF34">
    <property type="entry name" value="DTDP-4-AMINO-4,6-DIDEOXYGALACTOSE TRANSAMINASE"/>
    <property type="match status" value="1"/>
</dbReference>
<evidence type="ECO:0000313" key="6">
    <source>
        <dbReference type="EMBL" id="GAA2239475.1"/>
    </source>
</evidence>
<name>A0ABP5QPP4_9ACTN</name>
<dbReference type="GO" id="GO:0008483">
    <property type="term" value="F:transaminase activity"/>
    <property type="evidence" value="ECO:0007669"/>
    <property type="project" value="UniProtKB-KW"/>
</dbReference>
<dbReference type="InterPro" id="IPR015422">
    <property type="entry name" value="PyrdxlP-dep_Trfase_small"/>
</dbReference>
<dbReference type="PIRSF" id="PIRSF000390">
    <property type="entry name" value="PLP_StrS"/>
    <property type="match status" value="1"/>
</dbReference>
<protein>
    <submittedName>
        <fullName evidence="6">DegT/DnrJ/EryC1/StrS family aminotransferase</fullName>
    </submittedName>
</protein>
<comment type="similarity">
    <text evidence="4">Belongs to the DegT/DnrJ/EryC1 family. L-glutamine:2-deoxy-scyllo-inosose/scyllo-inosose aminotransferase subfamily.</text>
</comment>
<dbReference type="InterPro" id="IPR015421">
    <property type="entry name" value="PyrdxlP-dep_Trfase_major"/>
</dbReference>
<dbReference type="Proteomes" id="UP001500305">
    <property type="component" value="Unassembled WGS sequence"/>
</dbReference>
<evidence type="ECO:0000313" key="7">
    <source>
        <dbReference type="Proteomes" id="UP001500305"/>
    </source>
</evidence>
<dbReference type="Gene3D" id="3.90.1150.10">
    <property type="entry name" value="Aspartate Aminotransferase, domain 1"/>
    <property type="match status" value="1"/>
</dbReference>
<evidence type="ECO:0000256" key="4">
    <source>
        <dbReference type="ARBA" id="ARBA00038398"/>
    </source>
</evidence>
<evidence type="ECO:0000256" key="2">
    <source>
        <dbReference type="ARBA" id="ARBA00022576"/>
    </source>
</evidence>
<dbReference type="InterPro" id="IPR015424">
    <property type="entry name" value="PyrdxlP-dep_Trfase"/>
</dbReference>
<dbReference type="CDD" id="cd00616">
    <property type="entry name" value="AHBA_syn"/>
    <property type="match status" value="1"/>
</dbReference>
<keyword evidence="2 6" id="KW-0808">Transferase</keyword>
<organism evidence="6 7">
    <name type="scientific">Kitasatospora cystarginea</name>
    <dbReference type="NCBI Taxonomy" id="58350"/>
    <lineage>
        <taxon>Bacteria</taxon>
        <taxon>Bacillati</taxon>
        <taxon>Actinomycetota</taxon>
        <taxon>Actinomycetes</taxon>
        <taxon>Kitasatosporales</taxon>
        <taxon>Streptomycetaceae</taxon>
        <taxon>Kitasatospora</taxon>
    </lineage>
</organism>
<evidence type="ECO:0000256" key="3">
    <source>
        <dbReference type="ARBA" id="ARBA00022898"/>
    </source>
</evidence>
<evidence type="ECO:0000256" key="5">
    <source>
        <dbReference type="RuleBase" id="RU004508"/>
    </source>
</evidence>
<sequence length="399" mass="41947">MNRSLLTFEPAGRDVSAVRTKNFPSWPQLGPQEVDAAAAVLLTNELSQNSGRHVAEFEEAYAQWHSAPHAIAVNNGTSAIHLALTALGIGPGDEVLVPAYTFVGSASPIAYLGATPVFVDIDPDTYCIDPADAEAKISERTKAVIAVHLNGYPAPVGQLAEMARRHGIKLVEDTAQGHGAEIDGRRVGSVGDVGCFSFWQDKTMTTGGEGGALLTADADLAASLRTLRDHGLVPAGPGLFHHAVVGYNYRLTSPQAAVGLVQLGRLDDFVAARRRNGALLDEGLAQLPGLSLPKVVPGGVAAPWKYTLRLTTDPSVLDVVTLVSELQQAGVPAQRRYPIPLTRQPIFAGNPSNETCPNSDLCASTAFCLPVHPAAEPEDIQDCVDALAKVLSDHGVSAA</sequence>
<dbReference type="EMBL" id="BAAATR010000007">
    <property type="protein sequence ID" value="GAA2239475.1"/>
    <property type="molecule type" value="Genomic_DNA"/>
</dbReference>
<comment type="caution">
    <text evidence="6">The sequence shown here is derived from an EMBL/GenBank/DDBJ whole genome shotgun (WGS) entry which is preliminary data.</text>
</comment>
<dbReference type="SUPFAM" id="SSF53383">
    <property type="entry name" value="PLP-dependent transferases"/>
    <property type="match status" value="1"/>
</dbReference>
<keyword evidence="2 6" id="KW-0032">Aminotransferase</keyword>
<accession>A0ABP5QPP4</accession>
<dbReference type="InterPro" id="IPR000653">
    <property type="entry name" value="DegT/StrS_aminotransferase"/>
</dbReference>
<keyword evidence="3 5" id="KW-0663">Pyridoxal phosphate</keyword>
<dbReference type="Gene3D" id="3.40.640.10">
    <property type="entry name" value="Type I PLP-dependent aspartate aminotransferase-like (Major domain)"/>
    <property type="match status" value="1"/>
</dbReference>
<keyword evidence="7" id="KW-1185">Reference proteome</keyword>
<comment type="cofactor">
    <cofactor evidence="1">
        <name>pyridoxal 5'-phosphate</name>
        <dbReference type="ChEBI" id="CHEBI:597326"/>
    </cofactor>
</comment>
<dbReference type="PANTHER" id="PTHR30244">
    <property type="entry name" value="TRANSAMINASE"/>
    <property type="match status" value="1"/>
</dbReference>
<gene>
    <name evidence="6" type="ORF">GCM10010430_20910</name>
</gene>
<proteinExistence type="inferred from homology"/>